<evidence type="ECO:0000313" key="7">
    <source>
        <dbReference type="EMBL" id="MDR7331092.1"/>
    </source>
</evidence>
<feature type="domain" description="Bacterial type II secretion system protein E" evidence="6">
    <location>
        <begin position="417"/>
        <end position="431"/>
    </location>
</feature>
<comment type="subcellular location">
    <subcellularLocation>
        <location evidence="1">Cytoplasm</location>
    </subcellularLocation>
</comment>
<dbReference type="InterPro" id="IPR001482">
    <property type="entry name" value="T2SS/T4SS_dom"/>
</dbReference>
<evidence type="ECO:0000256" key="3">
    <source>
        <dbReference type="ARBA" id="ARBA00022490"/>
    </source>
</evidence>
<evidence type="ECO:0000259" key="6">
    <source>
        <dbReference type="PROSITE" id="PS00662"/>
    </source>
</evidence>
<dbReference type="Pfam" id="PF00437">
    <property type="entry name" value="T2SSE"/>
    <property type="match status" value="1"/>
</dbReference>
<name>A0ABU2A3K1_9BURK</name>
<evidence type="ECO:0000256" key="4">
    <source>
        <dbReference type="ARBA" id="ARBA00022741"/>
    </source>
</evidence>
<organism evidence="7 8">
    <name type="scientific">Roseateles asaccharophilus</name>
    <dbReference type="NCBI Taxonomy" id="582607"/>
    <lineage>
        <taxon>Bacteria</taxon>
        <taxon>Pseudomonadati</taxon>
        <taxon>Pseudomonadota</taxon>
        <taxon>Betaproteobacteria</taxon>
        <taxon>Burkholderiales</taxon>
        <taxon>Sphaerotilaceae</taxon>
        <taxon>Roseateles</taxon>
    </lineage>
</organism>
<dbReference type="Gene3D" id="3.30.300.160">
    <property type="entry name" value="Type II secretion system, protein E, N-terminal domain"/>
    <property type="match status" value="1"/>
</dbReference>
<keyword evidence="4" id="KW-0547">Nucleotide-binding</keyword>
<dbReference type="PANTHER" id="PTHR30258">
    <property type="entry name" value="TYPE II SECRETION SYSTEM PROTEIN GSPE-RELATED"/>
    <property type="match status" value="1"/>
</dbReference>
<evidence type="ECO:0000256" key="5">
    <source>
        <dbReference type="ARBA" id="ARBA00022840"/>
    </source>
</evidence>
<dbReference type="InterPro" id="IPR007831">
    <property type="entry name" value="T2SS_GspE_N"/>
</dbReference>
<dbReference type="InterPro" id="IPR013374">
    <property type="entry name" value="ATPase_typ4_pilus-assembl_PilB"/>
</dbReference>
<proteinExistence type="inferred from homology"/>
<reference evidence="7 8" key="1">
    <citation type="submission" date="2023-07" db="EMBL/GenBank/DDBJ databases">
        <title>Sorghum-associated microbial communities from plants grown in Nebraska, USA.</title>
        <authorList>
            <person name="Schachtman D."/>
        </authorList>
    </citation>
    <scope>NUCLEOTIDE SEQUENCE [LARGE SCALE GENOMIC DNA]</scope>
    <source>
        <strain evidence="7 8">BE316</strain>
    </source>
</reference>
<dbReference type="InterPro" id="IPR027417">
    <property type="entry name" value="P-loop_NTPase"/>
</dbReference>
<gene>
    <name evidence="7" type="ORF">J2X21_000204</name>
</gene>
<evidence type="ECO:0000256" key="2">
    <source>
        <dbReference type="ARBA" id="ARBA00006611"/>
    </source>
</evidence>
<dbReference type="Gene3D" id="3.40.50.300">
    <property type="entry name" value="P-loop containing nucleotide triphosphate hydrolases"/>
    <property type="match status" value="1"/>
</dbReference>
<comment type="similarity">
    <text evidence="2">Belongs to the GSP E family.</text>
</comment>
<evidence type="ECO:0000256" key="1">
    <source>
        <dbReference type="ARBA" id="ARBA00004496"/>
    </source>
</evidence>
<dbReference type="InterPro" id="IPR037257">
    <property type="entry name" value="T2SS_E_N_sf"/>
</dbReference>
<dbReference type="CDD" id="cd01129">
    <property type="entry name" value="PulE-GspE-like"/>
    <property type="match status" value="1"/>
</dbReference>
<dbReference type="SUPFAM" id="SSF160246">
    <property type="entry name" value="EspE N-terminal domain-like"/>
    <property type="match status" value="1"/>
</dbReference>
<keyword evidence="8" id="KW-1185">Reference proteome</keyword>
<dbReference type="Pfam" id="PF05157">
    <property type="entry name" value="MshEN"/>
    <property type="match status" value="1"/>
</dbReference>
<sequence length="599" mass="65785">MESFAAGRVHDWHNRRTSSVVANIPHVETTLVEPLQSALSGVARMLVHAGKLQPKAAEDLVKQARDKKTSFVNAVITSGQVSPADLAHTLSSALALPLLDLSAMDPQRMPQNVIDAKLAQQYQVVALSRRGSRLFVGGADPTDLEVIERIKFATQLQPEWVIVEHDKLTKLLSASGATASETLESIAGGDFDFDIAEEDATPQQEAAELADVEDAPVVRFLQKMLVDAINLRASDLHFEPYEFHYRVRFRVDGELREITQPPIAIKDKLSSRIKVISRLDIAERRIPQDGRMKLKFGSKSIDFRVSTLPTLFGEKIVIRILDSSSAKLGIDALGYEKIEKDRLLAAIYRPYGMVLVTGPTGSGKTVSLYTCLNILNQPGVNISTVEDPAEINLPGINQVNVNDKAGLNFSAALKSFLRQDPDIIMVGEIRDLETADIAIKAAQTGHMVMSTLHTNDAPKTLTRLLNMGVAPFNIASSVLLITAQRLVRRLCENCKQPADYPRDALIKAGFVEEDFDGSWKPYRAVGCSNCTNGYRGRVGLYQVMPITEDIQRIILAEGTAMDIAEQARKEGVRDLRQSGLIKVKVGVTTLEEVLSATNE</sequence>
<dbReference type="Gene3D" id="3.30.450.90">
    <property type="match status" value="1"/>
</dbReference>
<dbReference type="SUPFAM" id="SSF52540">
    <property type="entry name" value="P-loop containing nucleoside triphosphate hydrolases"/>
    <property type="match status" value="1"/>
</dbReference>
<keyword evidence="3" id="KW-0963">Cytoplasm</keyword>
<dbReference type="PANTHER" id="PTHR30258:SF1">
    <property type="entry name" value="PROTEIN TRANSPORT PROTEIN HOFB HOMOLOG"/>
    <property type="match status" value="1"/>
</dbReference>
<accession>A0ABU2A3K1</accession>
<dbReference type="EMBL" id="JAVDXV010000001">
    <property type="protein sequence ID" value="MDR7331092.1"/>
    <property type="molecule type" value="Genomic_DNA"/>
</dbReference>
<dbReference type="PROSITE" id="PS00662">
    <property type="entry name" value="T2SP_E"/>
    <property type="match status" value="1"/>
</dbReference>
<dbReference type="Proteomes" id="UP001180825">
    <property type="component" value="Unassembled WGS sequence"/>
</dbReference>
<keyword evidence="5" id="KW-0067">ATP-binding</keyword>
<evidence type="ECO:0000313" key="8">
    <source>
        <dbReference type="Proteomes" id="UP001180825"/>
    </source>
</evidence>
<dbReference type="NCBIfam" id="TIGR02538">
    <property type="entry name" value="type_IV_pilB"/>
    <property type="match status" value="1"/>
</dbReference>
<protein>
    <submittedName>
        <fullName evidence="7">Type IV pilus assembly protein PilB</fullName>
    </submittedName>
</protein>
<comment type="caution">
    <text evidence="7">The sequence shown here is derived from an EMBL/GenBank/DDBJ whole genome shotgun (WGS) entry which is preliminary data.</text>
</comment>